<dbReference type="SUPFAM" id="SSF53167">
    <property type="entry name" value="Purine and uridine phosphorylases"/>
    <property type="match status" value="1"/>
</dbReference>
<accession>A0A0D2IN25</accession>
<dbReference type="InterPro" id="IPR035994">
    <property type="entry name" value="Nucleoside_phosphorylase_sf"/>
</dbReference>
<dbReference type="SUPFAM" id="SSF52540">
    <property type="entry name" value="P-loop containing nucleoside triphosphate hydrolases"/>
    <property type="match status" value="1"/>
</dbReference>
<dbReference type="PANTHER" id="PTHR46082:SF6">
    <property type="entry name" value="AAA+ ATPASE DOMAIN-CONTAINING PROTEIN-RELATED"/>
    <property type="match status" value="1"/>
</dbReference>
<dbReference type="PANTHER" id="PTHR46082">
    <property type="entry name" value="ATP/GTP-BINDING PROTEIN-RELATED"/>
    <property type="match status" value="1"/>
</dbReference>
<dbReference type="Gene3D" id="3.40.50.1580">
    <property type="entry name" value="Nucleoside phosphorylase domain"/>
    <property type="match status" value="1"/>
</dbReference>
<evidence type="ECO:0000259" key="3">
    <source>
        <dbReference type="Pfam" id="PF01048"/>
    </source>
</evidence>
<dbReference type="Gene3D" id="1.25.40.10">
    <property type="entry name" value="Tetratricopeptide repeat domain"/>
    <property type="match status" value="1"/>
</dbReference>
<gene>
    <name evidence="4" type="ORF">Z518_05371</name>
</gene>
<dbReference type="InterPro" id="IPR002182">
    <property type="entry name" value="NB-ARC"/>
</dbReference>
<feature type="repeat" description="TPR" evidence="1">
    <location>
        <begin position="808"/>
        <end position="841"/>
    </location>
</feature>
<dbReference type="STRING" id="1442369.A0A0D2IN25"/>
<dbReference type="Pfam" id="PF00931">
    <property type="entry name" value="NB-ARC"/>
    <property type="match status" value="1"/>
</dbReference>
<proteinExistence type="predicted"/>
<organism evidence="4 5">
    <name type="scientific">Rhinocladiella mackenziei CBS 650.93</name>
    <dbReference type="NCBI Taxonomy" id="1442369"/>
    <lineage>
        <taxon>Eukaryota</taxon>
        <taxon>Fungi</taxon>
        <taxon>Dikarya</taxon>
        <taxon>Ascomycota</taxon>
        <taxon>Pezizomycotina</taxon>
        <taxon>Eurotiomycetes</taxon>
        <taxon>Chaetothyriomycetidae</taxon>
        <taxon>Chaetothyriales</taxon>
        <taxon>Herpotrichiellaceae</taxon>
        <taxon>Rhinocladiella</taxon>
    </lineage>
</organism>
<evidence type="ECO:0008006" key="6">
    <source>
        <dbReference type="Google" id="ProtNLM"/>
    </source>
</evidence>
<evidence type="ECO:0000259" key="2">
    <source>
        <dbReference type="Pfam" id="PF00931"/>
    </source>
</evidence>
<dbReference type="InterPro" id="IPR027417">
    <property type="entry name" value="P-loop_NTPase"/>
</dbReference>
<evidence type="ECO:0000256" key="1">
    <source>
        <dbReference type="PROSITE-ProRule" id="PRU00339"/>
    </source>
</evidence>
<dbReference type="AlphaFoldDB" id="A0A0D2IN25"/>
<dbReference type="GO" id="GO:0043531">
    <property type="term" value="F:ADP binding"/>
    <property type="evidence" value="ECO:0007669"/>
    <property type="project" value="InterPro"/>
</dbReference>
<dbReference type="Proteomes" id="UP000053617">
    <property type="component" value="Unassembled WGS sequence"/>
</dbReference>
<dbReference type="EMBL" id="KN847478">
    <property type="protein sequence ID" value="KIX04501.1"/>
    <property type="molecule type" value="Genomic_DNA"/>
</dbReference>
<dbReference type="SUPFAM" id="SSF48452">
    <property type="entry name" value="TPR-like"/>
    <property type="match status" value="1"/>
</dbReference>
<feature type="domain" description="Nucleoside phosphorylase" evidence="3">
    <location>
        <begin position="14"/>
        <end position="157"/>
    </location>
</feature>
<dbReference type="InterPro" id="IPR011990">
    <property type="entry name" value="TPR-like_helical_dom_sf"/>
</dbReference>
<feature type="domain" description="NB-ARC" evidence="2">
    <location>
        <begin position="373"/>
        <end position="545"/>
    </location>
</feature>
<dbReference type="GeneID" id="25293442"/>
<keyword evidence="5" id="KW-1185">Reference proteome</keyword>
<sequence length="877" mass="98987">MSTPSPPRNRRGFKVAVICALPLEAESVRSVFDICWEDEDKQYGKREGDSNTYTTGVIGKHNVVLAYMPGTGNINASAVAAGLRSSFPGVQLALVVGICGVVPIHPKTQEEIVLGDIVISTAMIQYDFGRQYPTGFQRMREIEDSLGRASPEIRSFLNMLQVRQNRQRLTRHLVQLLQSENFQREVPAAKYPGAIRDRLYDASYVHQHRPRVSCDKCHDNLETCPKSCDEVGCEEENLIFRNRHSFPKTESLAVHPDDAPFVHFGRFASANTVMKSGCDRDRVAQLDELIAFEMEGAGVWDQHPTIVIKAACDYADSHKNDDWQAYAAATAAACLKGFLQQWIIPDQSEDGDELPSTIWHVPFDRLSGFVGRTEELDRLKRQIFETNSRRVVSILGLGGIGKSRLALEFVYCIKSDHPAHSIFWVDAAEQLTFEKDVLEIGKKLRIPGIEDEKADIKSLFKQKLSQPTEKWLLVLDNADDEALWGRQADSSLETSTLVQYLPTTTNGSIIITTRTPHVANFLAGKEVIELSEMSPNQSVEMFTKALRKPDLAMDNAATLTLVEKLAYLPLAIIQAASFINMTQRPVQTYLKLLDQPEEEVIKLLSEDFGDPTRYPNAKNPVAMTWLVSFDHICKHHQLAATFLSSMACFHEKNIPRSLLPAAKSELETIKAVAVLTGYSFVRRLTESNDMTDGEEFYDLHRLVQLAARKWLKVEGSLFNWTKACLMRVAELFPTRDHKHKGTWTIYLPHAQRLCEDREVQDLPERYRLLEKMGLCFVVDGKYNEAVKAHTTVVQWRENSLETAREQILEAYNNLGEAFNWKGDLSAAEVYLQKALKGQKETLGVEHLSTLTSMTNLASTYRNQGRWKEAEGLNVQYG</sequence>
<dbReference type="OrthoDB" id="4120469at2759"/>
<dbReference type="InterPro" id="IPR053137">
    <property type="entry name" value="NLR-like"/>
</dbReference>
<dbReference type="InterPro" id="IPR019734">
    <property type="entry name" value="TPR_rpt"/>
</dbReference>
<dbReference type="PROSITE" id="PS50005">
    <property type="entry name" value="TPR"/>
    <property type="match status" value="1"/>
</dbReference>
<dbReference type="HOGENOM" id="CLU_000288_125_3_1"/>
<reference evidence="4 5" key="1">
    <citation type="submission" date="2015-01" db="EMBL/GenBank/DDBJ databases">
        <title>The Genome Sequence of Rhinocladiella mackenzie CBS 650.93.</title>
        <authorList>
            <consortium name="The Broad Institute Genomics Platform"/>
            <person name="Cuomo C."/>
            <person name="de Hoog S."/>
            <person name="Gorbushina A."/>
            <person name="Stielow B."/>
            <person name="Teixiera M."/>
            <person name="Abouelleil A."/>
            <person name="Chapman S.B."/>
            <person name="Priest M."/>
            <person name="Young S.K."/>
            <person name="Wortman J."/>
            <person name="Nusbaum C."/>
            <person name="Birren B."/>
        </authorList>
    </citation>
    <scope>NUCLEOTIDE SEQUENCE [LARGE SCALE GENOMIC DNA]</scope>
    <source>
        <strain evidence="4 5">CBS 650.93</strain>
    </source>
</reference>
<dbReference type="VEuPathDB" id="FungiDB:Z518_05371"/>
<evidence type="ECO:0000313" key="4">
    <source>
        <dbReference type="EMBL" id="KIX04501.1"/>
    </source>
</evidence>
<name>A0A0D2IN25_9EURO</name>
<dbReference type="Pfam" id="PF13424">
    <property type="entry name" value="TPR_12"/>
    <property type="match status" value="1"/>
</dbReference>
<dbReference type="Gene3D" id="3.40.50.300">
    <property type="entry name" value="P-loop containing nucleotide triphosphate hydrolases"/>
    <property type="match status" value="1"/>
</dbReference>
<protein>
    <recommendedName>
        <fullName evidence="6">Nucleoside phosphorylase domain-containing protein</fullName>
    </recommendedName>
</protein>
<keyword evidence="1" id="KW-0802">TPR repeat</keyword>
<dbReference type="Pfam" id="PF01048">
    <property type="entry name" value="PNP_UDP_1"/>
    <property type="match status" value="1"/>
</dbReference>
<dbReference type="RefSeq" id="XP_013271637.1">
    <property type="nucleotide sequence ID" value="XM_013416183.1"/>
</dbReference>
<dbReference type="GO" id="GO:0009116">
    <property type="term" value="P:nucleoside metabolic process"/>
    <property type="evidence" value="ECO:0007669"/>
    <property type="project" value="InterPro"/>
</dbReference>
<dbReference type="GO" id="GO:0003824">
    <property type="term" value="F:catalytic activity"/>
    <property type="evidence" value="ECO:0007669"/>
    <property type="project" value="InterPro"/>
</dbReference>
<dbReference type="InterPro" id="IPR000845">
    <property type="entry name" value="Nucleoside_phosphorylase_d"/>
</dbReference>
<dbReference type="SMART" id="SM00028">
    <property type="entry name" value="TPR"/>
    <property type="match status" value="2"/>
</dbReference>
<evidence type="ECO:0000313" key="5">
    <source>
        <dbReference type="Proteomes" id="UP000053617"/>
    </source>
</evidence>